<protein>
    <submittedName>
        <fullName evidence="1">Uncharacterized protein</fullName>
    </submittedName>
</protein>
<proteinExistence type="predicted"/>
<dbReference type="EMBL" id="BPLR01014710">
    <property type="protein sequence ID" value="GIY70728.1"/>
    <property type="molecule type" value="Genomic_DNA"/>
</dbReference>
<keyword evidence="2" id="KW-1185">Reference proteome</keyword>
<sequence>LRHRGDGSAFYLLILTMLEEWTETNDGGWILSGYTVVLKYTKEGV</sequence>
<organism evidence="1 2">
    <name type="scientific">Caerostris extrusa</name>
    <name type="common">Bark spider</name>
    <name type="synonym">Caerostris bankana</name>
    <dbReference type="NCBI Taxonomy" id="172846"/>
    <lineage>
        <taxon>Eukaryota</taxon>
        <taxon>Metazoa</taxon>
        <taxon>Ecdysozoa</taxon>
        <taxon>Arthropoda</taxon>
        <taxon>Chelicerata</taxon>
        <taxon>Arachnida</taxon>
        <taxon>Araneae</taxon>
        <taxon>Araneomorphae</taxon>
        <taxon>Entelegynae</taxon>
        <taxon>Araneoidea</taxon>
        <taxon>Araneidae</taxon>
        <taxon>Caerostris</taxon>
    </lineage>
</organism>
<accession>A0AAV4VMK5</accession>
<name>A0AAV4VMK5_CAEEX</name>
<feature type="non-terminal residue" evidence="1">
    <location>
        <position position="1"/>
    </location>
</feature>
<dbReference type="Proteomes" id="UP001054945">
    <property type="component" value="Unassembled WGS sequence"/>
</dbReference>
<evidence type="ECO:0000313" key="2">
    <source>
        <dbReference type="Proteomes" id="UP001054945"/>
    </source>
</evidence>
<evidence type="ECO:0000313" key="1">
    <source>
        <dbReference type="EMBL" id="GIY70728.1"/>
    </source>
</evidence>
<gene>
    <name evidence="1" type="ORF">CEXT_46411</name>
</gene>
<dbReference type="AlphaFoldDB" id="A0AAV4VMK5"/>
<comment type="caution">
    <text evidence="1">The sequence shown here is derived from an EMBL/GenBank/DDBJ whole genome shotgun (WGS) entry which is preliminary data.</text>
</comment>
<reference evidence="1 2" key="1">
    <citation type="submission" date="2021-06" db="EMBL/GenBank/DDBJ databases">
        <title>Caerostris extrusa draft genome.</title>
        <authorList>
            <person name="Kono N."/>
            <person name="Arakawa K."/>
        </authorList>
    </citation>
    <scope>NUCLEOTIDE SEQUENCE [LARGE SCALE GENOMIC DNA]</scope>
</reference>